<keyword evidence="2" id="KW-1185">Reference proteome</keyword>
<reference evidence="1 2" key="1">
    <citation type="submission" date="2010-04" db="EMBL/GenBank/DDBJ databases">
        <authorList>
            <person name="Muzny D."/>
            <person name="Qin X."/>
            <person name="Deng J."/>
            <person name="Jiang H."/>
            <person name="Liu Y."/>
            <person name="Qu J."/>
            <person name="Song X.-Z."/>
            <person name="Zhang L."/>
            <person name="Thornton R."/>
            <person name="Coyle M."/>
            <person name="Francisco L."/>
            <person name="Jackson L."/>
            <person name="Javaid M."/>
            <person name="Korchina V."/>
            <person name="Kovar C."/>
            <person name="Mata R."/>
            <person name="Mathew T."/>
            <person name="Ngo R."/>
            <person name="Nguyen L."/>
            <person name="Nguyen N."/>
            <person name="Okwuonu G."/>
            <person name="Ongeri F."/>
            <person name="Pham C."/>
            <person name="Simmons D."/>
            <person name="Wilczek-Boney K."/>
            <person name="Hale W."/>
            <person name="Jakkamsetti A."/>
            <person name="Pham P."/>
            <person name="Ruth R."/>
            <person name="San Lucas F."/>
            <person name="Warren J."/>
            <person name="Zhang J."/>
            <person name="Zhao Z."/>
            <person name="Zhou C."/>
            <person name="Zhu D."/>
            <person name="Lee S."/>
            <person name="Bess C."/>
            <person name="Blankenburg K."/>
            <person name="Forbes L."/>
            <person name="Fu Q."/>
            <person name="Gubbala S."/>
            <person name="Hirani K."/>
            <person name="Jayaseelan J.C."/>
            <person name="Lara F."/>
            <person name="Munidasa M."/>
            <person name="Palculict T."/>
            <person name="Patil S."/>
            <person name="Pu L.-L."/>
            <person name="Saada N."/>
            <person name="Tang L."/>
            <person name="Weissenberger G."/>
            <person name="Zhu Y."/>
            <person name="Hemphill L."/>
            <person name="Shang Y."/>
            <person name="Youmans B."/>
            <person name="Ayvaz T."/>
            <person name="Ross M."/>
            <person name="Santibanez J."/>
            <person name="Aqrawi P."/>
            <person name="Gross S."/>
            <person name="Joshi V."/>
            <person name="Fowler G."/>
            <person name="Nazareth L."/>
            <person name="Reid J."/>
            <person name="Worley K."/>
            <person name="Petrosino J."/>
            <person name="Highlander S."/>
            <person name="Gibbs R."/>
        </authorList>
    </citation>
    <scope>NUCLEOTIDE SEQUENCE [LARGE SCALE GENOMIC DNA]</scope>
    <source>
        <strain evidence="1 2">ATCC BAA-614</strain>
    </source>
</reference>
<dbReference type="EMBL" id="ADNV01000015">
    <property type="protein sequence ID" value="EFG79970.1"/>
    <property type="molecule type" value="Genomic_DNA"/>
</dbReference>
<protein>
    <submittedName>
        <fullName evidence="1">Uncharacterized protein</fullName>
    </submittedName>
</protein>
<name>D5P1Q9_9MYCO</name>
<gene>
    <name evidence="1" type="ORF">HMPREF0591_0103</name>
</gene>
<sequence>MVVAVGNERTRKGVGTLILAEGCGVVVADRAIIIGMLVG</sequence>
<dbReference type="Proteomes" id="UP000003653">
    <property type="component" value="Unassembled WGS sequence"/>
</dbReference>
<evidence type="ECO:0000313" key="1">
    <source>
        <dbReference type="EMBL" id="EFG79970.1"/>
    </source>
</evidence>
<organism evidence="1 2">
    <name type="scientific">Mycobacterium parascrofulaceum ATCC BAA-614</name>
    <dbReference type="NCBI Taxonomy" id="525368"/>
    <lineage>
        <taxon>Bacteria</taxon>
        <taxon>Bacillati</taxon>
        <taxon>Actinomycetota</taxon>
        <taxon>Actinomycetes</taxon>
        <taxon>Mycobacteriales</taxon>
        <taxon>Mycobacteriaceae</taxon>
        <taxon>Mycobacterium</taxon>
        <taxon>Mycobacterium simiae complex</taxon>
    </lineage>
</organism>
<comment type="caution">
    <text evidence="1">The sequence shown here is derived from an EMBL/GenBank/DDBJ whole genome shotgun (WGS) entry which is preliminary data.</text>
</comment>
<evidence type="ECO:0000313" key="2">
    <source>
        <dbReference type="Proteomes" id="UP000003653"/>
    </source>
</evidence>
<accession>D5P1Q9</accession>
<proteinExistence type="predicted"/>
<dbReference type="HOGENOM" id="CLU_3313073_0_0_11"/>
<dbReference type="AlphaFoldDB" id="D5P1Q9"/>